<dbReference type="Pfam" id="PF00672">
    <property type="entry name" value="HAMP"/>
    <property type="match status" value="1"/>
</dbReference>
<dbReference type="PROSITE" id="PS00550">
    <property type="entry name" value="HEMERYTHRINS"/>
    <property type="match status" value="1"/>
</dbReference>
<dbReference type="GO" id="GO:0006935">
    <property type="term" value="P:chemotaxis"/>
    <property type="evidence" value="ECO:0007669"/>
    <property type="project" value="InterPro"/>
</dbReference>
<dbReference type="SUPFAM" id="SSF58104">
    <property type="entry name" value="Methyl-accepting chemotaxis protein (MCP) signaling domain"/>
    <property type="match status" value="1"/>
</dbReference>
<dbReference type="EMBL" id="JH600068">
    <property type="protein sequence ID" value="EIG53192.1"/>
    <property type="molecule type" value="Genomic_DNA"/>
</dbReference>
<feature type="domain" description="HAMP" evidence="15">
    <location>
        <begin position="197"/>
        <end position="249"/>
    </location>
</feature>
<comment type="subcellular location">
    <subcellularLocation>
        <location evidence="1">Membrane</location>
        <topology evidence="1">Multi-pass membrane protein</topology>
    </subcellularLocation>
</comment>
<dbReference type="Gene3D" id="6.10.340.10">
    <property type="match status" value="1"/>
</dbReference>
<reference evidence="16" key="1">
    <citation type="submission" date="2011-11" db="EMBL/GenBank/DDBJ databases">
        <title>Improved High-Quality Draft sequence of Desulfovibrio sp. U5L.</title>
        <authorList>
            <consortium name="US DOE Joint Genome Institute"/>
            <person name="Lucas S."/>
            <person name="Han J."/>
            <person name="Lapidus A."/>
            <person name="Cheng J.-F."/>
            <person name="Goodwin L."/>
            <person name="Pitluck S."/>
            <person name="Peters L."/>
            <person name="Ovchinnikova G."/>
            <person name="Held B."/>
            <person name="Detter J.C."/>
            <person name="Han C."/>
            <person name="Tapia R."/>
            <person name="Land M."/>
            <person name="Hauser L."/>
            <person name="Kyrpides N."/>
            <person name="Ivanova N."/>
            <person name="Pagani I."/>
            <person name="Gabster J."/>
            <person name="Walker C."/>
            <person name="Stolyar S."/>
            <person name="Stahl D."/>
            <person name="Arkin A."/>
            <person name="Dehal P."/>
            <person name="Hazen T."/>
            <person name="Woyke T."/>
        </authorList>
    </citation>
    <scope>NUCLEOTIDE SEQUENCE [LARGE SCALE GENOMIC DNA]</scope>
    <source>
        <strain evidence="16">U5L</strain>
    </source>
</reference>
<feature type="region of interest" description="Disordered" evidence="12">
    <location>
        <begin position="570"/>
        <end position="669"/>
    </location>
</feature>
<evidence type="ECO:0000256" key="5">
    <source>
        <dbReference type="ARBA" id="ARBA00022989"/>
    </source>
</evidence>
<evidence type="ECO:0000256" key="11">
    <source>
        <dbReference type="SAM" id="Coils"/>
    </source>
</evidence>
<feature type="signal peptide" evidence="13">
    <location>
        <begin position="1"/>
        <end position="23"/>
    </location>
</feature>
<evidence type="ECO:0000259" key="15">
    <source>
        <dbReference type="PROSITE" id="PS50885"/>
    </source>
</evidence>
<dbReference type="Pfam" id="PF00015">
    <property type="entry name" value="MCPsignal"/>
    <property type="match status" value="1"/>
</dbReference>
<evidence type="ECO:0000256" key="10">
    <source>
        <dbReference type="PROSITE-ProRule" id="PRU00284"/>
    </source>
</evidence>
<dbReference type="InterPro" id="IPR004090">
    <property type="entry name" value="Chemotax_Me-accpt_rcpt"/>
</dbReference>
<dbReference type="GO" id="GO:0046872">
    <property type="term" value="F:metal ion binding"/>
    <property type="evidence" value="ECO:0007669"/>
    <property type="project" value="UniProtKB-KW"/>
</dbReference>
<keyword evidence="3" id="KW-0812">Transmembrane</keyword>
<evidence type="ECO:0000256" key="12">
    <source>
        <dbReference type="SAM" id="MobiDB-lite"/>
    </source>
</evidence>
<dbReference type="NCBIfam" id="TIGR02481">
    <property type="entry name" value="hemeryth_dom"/>
    <property type="match status" value="1"/>
</dbReference>
<organism evidence="16">
    <name type="scientific">Desulfovibrio sp. U5L</name>
    <dbReference type="NCBI Taxonomy" id="596152"/>
    <lineage>
        <taxon>Bacteria</taxon>
        <taxon>Pseudomonadati</taxon>
        <taxon>Thermodesulfobacteriota</taxon>
        <taxon>Desulfovibrionia</taxon>
        <taxon>Desulfovibrionales</taxon>
        <taxon>Desulfovibrionaceae</taxon>
        <taxon>Desulfovibrio</taxon>
    </lineage>
</organism>
<keyword evidence="13" id="KW-0732">Signal</keyword>
<dbReference type="SMART" id="SM00283">
    <property type="entry name" value="MA"/>
    <property type="match status" value="1"/>
</dbReference>
<sequence length="812" mass="85698">MRIRTQILCSLGIMFLLSCAMFAATWTITSGQKQDGLVVNLAGRQRMQVQRIAKDVLAYAHQAKAGPAAAALAEDIRKRLAAFESIQALLARGGDYRDGKTTSLAVPDRETAALFEEASRQFKPFAAEVETILTKGDGTTADRLLVASEAVVGAQERAVDKLQAATEADVATLMAVQATGMGLGAAVFLTVLFLLGRTLNQPLLRLREYAAAVAGGNLKAVAAGGYPPELAELRDAMSRMVASLEKEMAEAREKGRACELQTAETQAALAAARDQESRTKDLLARMNEAAGKARSVSQSVMDESSNLLAQAEQVASGAQHQRDRMIETATAMEEMNSTVLEVARNAAAAAASADGAKGKALTGAEGVRSAVSSIETIRTRILDLKESMTRLGQQADNIGHIMNVISDIADQTNLLALNAAIEAARAGDAGRGFAVVADEVRKLAEKTMAATKEVGDAVVSIQGQARENIAAVESAASGIEESTRAAADSGRFMDEIVGIVDVTASQVESIATASEEQSATSEEINRAVEEVNRIANETADGMEVATAALAALSALSGELDEVIRQMTGDTTATRRVVPTPPRAVAASRAPARAALPPSRPGAKPQVASRPVPARSLSASRPAAKALPAARPAPARPAAPRPTPAKTPAAFGKPALAKAPSPAAKASGNGGAAACSIGGGILQWDQSLAVGIGEIDGQHQKLVGMICDLHEAMRSGKGKDQVEAILRELENYAVEHFGYEEKLMEQYKYPAYRNHRKEHEAFVDKVIAFGNDFRNNRAALTTEVMNFLKNWLVGHIKGTDQKYSAFFNERGVN</sequence>
<accession>I2Q086</accession>
<dbReference type="InterPro" id="IPR016131">
    <property type="entry name" value="Haemerythrin_Fe_BS"/>
</dbReference>
<dbReference type="PROSITE" id="PS51257">
    <property type="entry name" value="PROKAR_LIPOPROTEIN"/>
    <property type="match status" value="1"/>
</dbReference>
<keyword evidence="5" id="KW-1133">Transmembrane helix</keyword>
<evidence type="ECO:0000256" key="7">
    <source>
        <dbReference type="ARBA" id="ARBA00023136"/>
    </source>
</evidence>
<feature type="chain" id="PRO_5003663436" evidence="13">
    <location>
        <begin position="24"/>
        <end position="812"/>
    </location>
</feature>
<evidence type="ECO:0000256" key="3">
    <source>
        <dbReference type="ARBA" id="ARBA00022692"/>
    </source>
</evidence>
<dbReference type="PANTHER" id="PTHR32089:SF112">
    <property type="entry name" value="LYSOZYME-LIKE PROTEIN-RELATED"/>
    <property type="match status" value="1"/>
</dbReference>
<feature type="compositionally biased region" description="Pro residues" evidence="12">
    <location>
        <begin position="633"/>
        <end position="644"/>
    </location>
</feature>
<evidence type="ECO:0000256" key="8">
    <source>
        <dbReference type="ARBA" id="ARBA00023224"/>
    </source>
</evidence>
<evidence type="ECO:0000256" key="1">
    <source>
        <dbReference type="ARBA" id="ARBA00004141"/>
    </source>
</evidence>
<keyword evidence="6" id="KW-0408">Iron</keyword>
<dbReference type="InterPro" id="IPR003660">
    <property type="entry name" value="HAMP_dom"/>
</dbReference>
<protein>
    <submittedName>
        <fullName evidence="16">Hemerythrin-like metal-binding domain-containing protein</fullName>
    </submittedName>
</protein>
<keyword evidence="4" id="KW-0479">Metal-binding</keyword>
<comment type="similarity">
    <text evidence="9">Belongs to the methyl-accepting chemotaxis (MCP) protein family.</text>
</comment>
<dbReference type="STRING" id="596152.DesU5LDRAFT_1508"/>
<dbReference type="eggNOG" id="COG2703">
    <property type="taxonomic scope" value="Bacteria"/>
</dbReference>
<dbReference type="GO" id="GO:0016020">
    <property type="term" value="C:membrane"/>
    <property type="evidence" value="ECO:0007669"/>
    <property type="project" value="UniProtKB-SubCell"/>
</dbReference>
<evidence type="ECO:0000259" key="14">
    <source>
        <dbReference type="PROSITE" id="PS50111"/>
    </source>
</evidence>
<dbReference type="Pfam" id="PF13675">
    <property type="entry name" value="PilJ"/>
    <property type="match status" value="1"/>
</dbReference>
<evidence type="ECO:0000256" key="9">
    <source>
        <dbReference type="ARBA" id="ARBA00029447"/>
    </source>
</evidence>
<gene>
    <name evidence="16" type="ORF">DesU5LDRAFT_1508</name>
</gene>
<dbReference type="CDD" id="cd12107">
    <property type="entry name" value="Hemerythrin"/>
    <property type="match status" value="1"/>
</dbReference>
<keyword evidence="7" id="KW-0472">Membrane</keyword>
<feature type="compositionally biased region" description="Low complexity" evidence="12">
    <location>
        <begin position="607"/>
        <end position="632"/>
    </location>
</feature>
<comment type="similarity">
    <text evidence="2">Belongs to the hemerythrin family.</text>
</comment>
<evidence type="ECO:0000256" key="6">
    <source>
        <dbReference type="ARBA" id="ARBA00023004"/>
    </source>
</evidence>
<dbReference type="CDD" id="cd11386">
    <property type="entry name" value="MCP_signal"/>
    <property type="match status" value="1"/>
</dbReference>
<keyword evidence="11" id="KW-0175">Coiled coil</keyword>
<name>I2Q086_9BACT</name>
<dbReference type="InterPro" id="IPR029095">
    <property type="entry name" value="NarX-like_N"/>
</dbReference>
<dbReference type="InterPro" id="IPR004089">
    <property type="entry name" value="MCPsignal_dom"/>
</dbReference>
<dbReference type="FunFam" id="1.10.287.950:FF:000001">
    <property type="entry name" value="Methyl-accepting chemotaxis sensory transducer"/>
    <property type="match status" value="1"/>
</dbReference>
<dbReference type="OrthoDB" id="9765238at2"/>
<dbReference type="PROSITE" id="PS50885">
    <property type="entry name" value="HAMP"/>
    <property type="match status" value="1"/>
</dbReference>
<feature type="domain" description="Methyl-accepting transducer" evidence="14">
    <location>
        <begin position="296"/>
        <end position="532"/>
    </location>
</feature>
<feature type="coiled-coil region" evidence="11">
    <location>
        <begin position="230"/>
        <end position="261"/>
    </location>
</feature>
<dbReference type="InterPro" id="IPR035938">
    <property type="entry name" value="Hemerythrin-like_sf"/>
</dbReference>
<dbReference type="eggNOG" id="COG0840">
    <property type="taxonomic scope" value="Bacteria"/>
</dbReference>
<dbReference type="SUPFAM" id="SSF47188">
    <property type="entry name" value="Hemerythrin-like"/>
    <property type="match status" value="1"/>
</dbReference>
<dbReference type="Gene3D" id="1.20.120.50">
    <property type="entry name" value="Hemerythrin-like"/>
    <property type="match status" value="1"/>
</dbReference>
<keyword evidence="8 10" id="KW-0807">Transducer</keyword>
<feature type="compositionally biased region" description="Low complexity" evidence="12">
    <location>
        <begin position="645"/>
        <end position="669"/>
    </location>
</feature>
<evidence type="ECO:0000256" key="4">
    <source>
        <dbReference type="ARBA" id="ARBA00022723"/>
    </source>
</evidence>
<dbReference type="SMART" id="SM00304">
    <property type="entry name" value="HAMP"/>
    <property type="match status" value="1"/>
</dbReference>
<evidence type="ECO:0000256" key="13">
    <source>
        <dbReference type="SAM" id="SignalP"/>
    </source>
</evidence>
<dbReference type="NCBIfam" id="NF033749">
    <property type="entry name" value="bact_hemeryth"/>
    <property type="match status" value="1"/>
</dbReference>
<feature type="compositionally biased region" description="Low complexity" evidence="12">
    <location>
        <begin position="570"/>
        <end position="596"/>
    </location>
</feature>
<dbReference type="GO" id="GO:0004888">
    <property type="term" value="F:transmembrane signaling receptor activity"/>
    <property type="evidence" value="ECO:0007669"/>
    <property type="project" value="InterPro"/>
</dbReference>
<dbReference type="HOGENOM" id="CLU_000445_107_27_7"/>
<dbReference type="PANTHER" id="PTHR32089">
    <property type="entry name" value="METHYL-ACCEPTING CHEMOTAXIS PROTEIN MCPB"/>
    <property type="match status" value="1"/>
</dbReference>
<dbReference type="Gene3D" id="1.10.287.950">
    <property type="entry name" value="Methyl-accepting chemotaxis protein"/>
    <property type="match status" value="1"/>
</dbReference>
<dbReference type="InterPro" id="IPR012312">
    <property type="entry name" value="Hemerythrin-like"/>
</dbReference>
<dbReference type="PROSITE" id="PS50111">
    <property type="entry name" value="CHEMOTAXIS_TRANSDUC_2"/>
    <property type="match status" value="1"/>
</dbReference>
<evidence type="ECO:0000256" key="2">
    <source>
        <dbReference type="ARBA" id="ARBA00010587"/>
    </source>
</evidence>
<dbReference type="PRINTS" id="PR00260">
    <property type="entry name" value="CHEMTRNSDUCR"/>
</dbReference>
<dbReference type="AlphaFoldDB" id="I2Q086"/>
<evidence type="ECO:0000313" key="16">
    <source>
        <dbReference type="EMBL" id="EIG53192.1"/>
    </source>
</evidence>
<dbReference type="GO" id="GO:0007165">
    <property type="term" value="P:signal transduction"/>
    <property type="evidence" value="ECO:0007669"/>
    <property type="project" value="UniProtKB-KW"/>
</dbReference>
<dbReference type="Pfam" id="PF01814">
    <property type="entry name" value="Hemerythrin"/>
    <property type="match status" value="1"/>
</dbReference>
<proteinExistence type="inferred from homology"/>
<dbReference type="InterPro" id="IPR012827">
    <property type="entry name" value="Hemerythrin_metal-bd"/>
</dbReference>